<dbReference type="InterPro" id="IPR005175">
    <property type="entry name" value="PPC_dom"/>
</dbReference>
<evidence type="ECO:0000256" key="6">
    <source>
        <dbReference type="SAM" id="MobiDB-lite"/>
    </source>
</evidence>
<accession>A0AAN9PSP7</accession>
<dbReference type="Gene3D" id="3.30.1330.80">
    <property type="entry name" value="Hypothetical protein, similar to alpha- acetolactate decarboxylase, domain 2"/>
    <property type="match status" value="1"/>
</dbReference>
<comment type="subcellular location">
    <subcellularLocation>
        <location evidence="5">Nucleus</location>
    </subcellularLocation>
</comment>
<evidence type="ECO:0000313" key="8">
    <source>
        <dbReference type="EMBL" id="KAK7310655.1"/>
    </source>
</evidence>
<evidence type="ECO:0000256" key="2">
    <source>
        <dbReference type="ARBA" id="ARBA00023125"/>
    </source>
</evidence>
<sequence>MSESDIVGTWEQFWAGIHTSQLHHNILDFAAADGAGAPTSIANANEGESSAPEAATQGSGLGEAQGIPVISSSSASPDTSAAPVAAAAVSLNQAGGGVAFPTSDSAKANVTGKRRERSKGCTNKKSTKASGSGNTVIPYVLMVKAGEDVLSKIVALARASARNFCILTANGSISKVALTQPSTADETVDTYEGRFEIITLRGSLFYNKKRNENDVEQRRVGGVSVSLAGPDARVIGGRVEGLLIAASTVQIILGSFVGDLAPIHPSLESDNGGINICASVSP</sequence>
<dbReference type="InterPro" id="IPR039605">
    <property type="entry name" value="AHL"/>
</dbReference>
<feature type="domain" description="PPC" evidence="7">
    <location>
        <begin position="133"/>
        <end position="277"/>
    </location>
</feature>
<keyword evidence="4 5" id="KW-0539">Nucleus</keyword>
<evidence type="ECO:0000256" key="3">
    <source>
        <dbReference type="ARBA" id="ARBA00023163"/>
    </source>
</evidence>
<evidence type="ECO:0000259" key="7">
    <source>
        <dbReference type="PROSITE" id="PS51742"/>
    </source>
</evidence>
<feature type="region of interest" description="Disordered" evidence="6">
    <location>
        <begin position="109"/>
        <end position="130"/>
    </location>
</feature>
<evidence type="ECO:0000256" key="4">
    <source>
        <dbReference type="ARBA" id="ARBA00023242"/>
    </source>
</evidence>
<reference evidence="8 9" key="1">
    <citation type="submission" date="2024-01" db="EMBL/GenBank/DDBJ databases">
        <title>The genomes of 5 underutilized Papilionoideae crops provide insights into root nodulation and disease resistance.</title>
        <authorList>
            <person name="Yuan L."/>
        </authorList>
    </citation>
    <scope>NUCLEOTIDE SEQUENCE [LARGE SCALE GENOMIC DNA]</scope>
    <source>
        <strain evidence="8">LY-2023</strain>
        <tissue evidence="8">Leaf</tissue>
    </source>
</reference>
<keyword evidence="2 5" id="KW-0238">DNA-binding</keyword>
<keyword evidence="9" id="KW-1185">Reference proteome</keyword>
<comment type="caution">
    <text evidence="8">The sequence shown here is derived from an EMBL/GenBank/DDBJ whole genome shotgun (WGS) entry which is preliminary data.</text>
</comment>
<dbReference type="CDD" id="cd11378">
    <property type="entry name" value="DUF296"/>
    <property type="match status" value="1"/>
</dbReference>
<dbReference type="AlphaFoldDB" id="A0AAN9PSP7"/>
<comment type="domain">
    <text evidence="5">The PPC domain mediates interactions between AHL proteins.</text>
</comment>
<protein>
    <recommendedName>
        <fullName evidence="5">AT-hook motif nuclear-localized protein</fullName>
    </recommendedName>
</protein>
<feature type="region of interest" description="Disordered" evidence="6">
    <location>
        <begin position="39"/>
        <end position="75"/>
    </location>
</feature>
<feature type="compositionally biased region" description="Polar residues" evidence="6">
    <location>
        <begin position="120"/>
        <end position="130"/>
    </location>
</feature>
<keyword evidence="1 5" id="KW-0805">Transcription regulation</keyword>
<name>A0AAN9PSP7_CLITE</name>
<comment type="function">
    <text evidence="5">Transcription factor that specifically binds AT-rich DNA sequences related to the nuclear matrix attachment regions (MARs).</text>
</comment>
<dbReference type="GO" id="GO:0005634">
    <property type="term" value="C:nucleus"/>
    <property type="evidence" value="ECO:0007669"/>
    <property type="project" value="UniProtKB-SubCell"/>
</dbReference>
<organism evidence="8 9">
    <name type="scientific">Clitoria ternatea</name>
    <name type="common">Butterfly pea</name>
    <dbReference type="NCBI Taxonomy" id="43366"/>
    <lineage>
        <taxon>Eukaryota</taxon>
        <taxon>Viridiplantae</taxon>
        <taxon>Streptophyta</taxon>
        <taxon>Embryophyta</taxon>
        <taxon>Tracheophyta</taxon>
        <taxon>Spermatophyta</taxon>
        <taxon>Magnoliopsida</taxon>
        <taxon>eudicotyledons</taxon>
        <taxon>Gunneridae</taxon>
        <taxon>Pentapetalae</taxon>
        <taxon>rosids</taxon>
        <taxon>fabids</taxon>
        <taxon>Fabales</taxon>
        <taxon>Fabaceae</taxon>
        <taxon>Papilionoideae</taxon>
        <taxon>50 kb inversion clade</taxon>
        <taxon>NPAAA clade</taxon>
        <taxon>indigoferoid/millettioid clade</taxon>
        <taxon>Phaseoleae</taxon>
        <taxon>Clitoria</taxon>
    </lineage>
</organism>
<dbReference type="SUPFAM" id="SSF117856">
    <property type="entry name" value="AF0104/ALDC/Ptd012-like"/>
    <property type="match status" value="1"/>
</dbReference>
<dbReference type="GO" id="GO:0003680">
    <property type="term" value="F:minor groove of adenine-thymine-rich DNA binding"/>
    <property type="evidence" value="ECO:0007669"/>
    <property type="project" value="UniProtKB-UniRule"/>
</dbReference>
<proteinExistence type="predicted"/>
<keyword evidence="3 5" id="KW-0804">Transcription</keyword>
<dbReference type="Pfam" id="PF03479">
    <property type="entry name" value="PCC"/>
    <property type="match status" value="1"/>
</dbReference>
<evidence type="ECO:0000256" key="5">
    <source>
        <dbReference type="RuleBase" id="RU367031"/>
    </source>
</evidence>
<dbReference type="PROSITE" id="PS51742">
    <property type="entry name" value="PPC"/>
    <property type="match status" value="1"/>
</dbReference>
<evidence type="ECO:0000256" key="1">
    <source>
        <dbReference type="ARBA" id="ARBA00023015"/>
    </source>
</evidence>
<dbReference type="PANTHER" id="PTHR31500:SF57">
    <property type="entry name" value="AT-HOOK MOTIF NUCLEAR-LOCALIZED PROTEIN 10"/>
    <property type="match status" value="1"/>
</dbReference>
<dbReference type="PANTHER" id="PTHR31500">
    <property type="entry name" value="AT-HOOK MOTIF NUCLEAR-LOCALIZED PROTEIN 9"/>
    <property type="match status" value="1"/>
</dbReference>
<dbReference type="EMBL" id="JAYKXN010000002">
    <property type="protein sequence ID" value="KAK7310655.1"/>
    <property type="molecule type" value="Genomic_DNA"/>
</dbReference>
<dbReference type="Proteomes" id="UP001359559">
    <property type="component" value="Unassembled WGS sequence"/>
</dbReference>
<gene>
    <name evidence="8" type="ORF">RJT34_08285</name>
</gene>
<evidence type="ECO:0000313" key="9">
    <source>
        <dbReference type="Proteomes" id="UP001359559"/>
    </source>
</evidence>